<feature type="transmembrane region" description="Helical" evidence="1">
    <location>
        <begin position="46"/>
        <end position="73"/>
    </location>
</feature>
<keyword evidence="1" id="KW-0472">Membrane</keyword>
<proteinExistence type="predicted"/>
<sequence>MDASFVLLLFGGDFMSQLFLIAFVIYILSLNVAAIYLIYKRIVPAVVAGLTILFLIPTVSWTVMVLFVFALFVTPVMDWFEGLESLINLMWIGLLNGCCYILFGTVRWIISMIRR</sequence>
<protein>
    <submittedName>
        <fullName evidence="2">Uncharacterized protein</fullName>
    </submittedName>
</protein>
<dbReference type="EMBL" id="LNQL01000001">
    <property type="protein sequence ID" value="KSU50871.1"/>
    <property type="molecule type" value="Genomic_DNA"/>
</dbReference>
<evidence type="ECO:0000313" key="3">
    <source>
        <dbReference type="Proteomes" id="UP000053797"/>
    </source>
</evidence>
<gene>
    <name evidence="2" type="ORF">AS033_05685</name>
</gene>
<feature type="transmembrane region" description="Helical" evidence="1">
    <location>
        <begin position="18"/>
        <end position="39"/>
    </location>
</feature>
<reference evidence="2 3" key="1">
    <citation type="journal article" date="2015" name="Int. J. Syst. Evol. Microbiol.">
        <title>Exiguobacterium enclense sp. nov., isolated from sediment.</title>
        <authorList>
            <person name="Dastager S.G."/>
            <person name="Mawlankar R."/>
            <person name="Sonalkar V.V."/>
            <person name="Thorat M.N."/>
            <person name="Mual P."/>
            <person name="Verma A."/>
            <person name="Krishnamurthi S."/>
            <person name="Tang S.K."/>
            <person name="Li W.J."/>
        </authorList>
    </citation>
    <scope>NUCLEOTIDE SEQUENCE [LARGE SCALE GENOMIC DNA]</scope>
    <source>
        <strain evidence="2 3">NIO-1109</strain>
    </source>
</reference>
<feature type="transmembrane region" description="Helical" evidence="1">
    <location>
        <begin position="85"/>
        <end position="110"/>
    </location>
</feature>
<keyword evidence="1" id="KW-1133">Transmembrane helix</keyword>
<accession>A0A0V8GKN2</accession>
<name>A0A0V8GKN2_9BACL</name>
<evidence type="ECO:0000256" key="1">
    <source>
        <dbReference type="SAM" id="Phobius"/>
    </source>
</evidence>
<evidence type="ECO:0000313" key="2">
    <source>
        <dbReference type="EMBL" id="KSU50871.1"/>
    </source>
</evidence>
<dbReference type="Proteomes" id="UP000053797">
    <property type="component" value="Unassembled WGS sequence"/>
</dbReference>
<organism evidence="2 3">
    <name type="scientific">Exiguobacterium indicum</name>
    <dbReference type="NCBI Taxonomy" id="296995"/>
    <lineage>
        <taxon>Bacteria</taxon>
        <taxon>Bacillati</taxon>
        <taxon>Bacillota</taxon>
        <taxon>Bacilli</taxon>
        <taxon>Bacillales</taxon>
        <taxon>Bacillales Family XII. Incertae Sedis</taxon>
        <taxon>Exiguobacterium</taxon>
    </lineage>
</organism>
<keyword evidence="1" id="KW-0812">Transmembrane</keyword>
<comment type="caution">
    <text evidence="2">The sequence shown here is derived from an EMBL/GenBank/DDBJ whole genome shotgun (WGS) entry which is preliminary data.</text>
</comment>
<dbReference type="AlphaFoldDB" id="A0A0V8GKN2"/>